<comment type="similarity">
    <text evidence="2 11">Belongs to the G-protein coupled receptor 1 family.</text>
</comment>
<dbReference type="SUPFAM" id="SSF81321">
    <property type="entry name" value="Family A G protein-coupled receptor-like"/>
    <property type="match status" value="1"/>
</dbReference>
<organism evidence="14 17">
    <name type="scientific">Canis lupus familiaris</name>
    <name type="common">Dog</name>
    <name type="synonym">Canis familiaris</name>
    <dbReference type="NCBI Taxonomy" id="9615"/>
    <lineage>
        <taxon>Eukaryota</taxon>
        <taxon>Metazoa</taxon>
        <taxon>Chordata</taxon>
        <taxon>Craniata</taxon>
        <taxon>Vertebrata</taxon>
        <taxon>Euteleostomi</taxon>
        <taxon>Mammalia</taxon>
        <taxon>Eutheria</taxon>
        <taxon>Laurasiatheria</taxon>
        <taxon>Carnivora</taxon>
        <taxon>Caniformia</taxon>
        <taxon>Canidae</taxon>
        <taxon>Canis</taxon>
    </lineage>
</organism>
<evidence type="ECO:0000256" key="3">
    <source>
        <dbReference type="ARBA" id="ARBA00022475"/>
    </source>
</evidence>
<evidence type="ECO:0000313" key="17">
    <source>
        <dbReference type="Proteomes" id="UP000694429"/>
    </source>
</evidence>
<evidence type="ECO:0000256" key="4">
    <source>
        <dbReference type="ARBA" id="ARBA00022507"/>
    </source>
</evidence>
<evidence type="ECO:0000256" key="5">
    <source>
        <dbReference type="ARBA" id="ARBA00022692"/>
    </source>
</evidence>
<dbReference type="Proteomes" id="UP000694542">
    <property type="component" value="Chromosome 1"/>
</dbReference>
<keyword evidence="9 11" id="KW-0675">Receptor</keyword>
<dbReference type="CDD" id="cd13949">
    <property type="entry name" value="7tm_V1R_pheromone"/>
    <property type="match status" value="1"/>
</dbReference>
<reference evidence="14" key="3">
    <citation type="submission" date="2019-03" db="EMBL/GenBank/DDBJ databases">
        <authorList>
            <person name="Warren W.C."/>
            <person name="Johnson G.S."/>
        </authorList>
    </citation>
    <scope>NUCLEOTIDE SEQUENCE [LARGE SCALE GENOMIC DNA]</scope>
    <source>
        <strain evidence="14">Basenji</strain>
    </source>
</reference>
<reference evidence="13 16" key="1">
    <citation type="journal article" date="2005" name="Nature">
        <title>Genome sequence, comparative analysis and haplotype structure of the domestic dog.</title>
        <authorList>
            <consortium name="Broad Sequencing Platform"/>
            <person name="Lindblad-Toh K."/>
            <person name="Wade C.M."/>
            <person name="Mikkelsen T.S."/>
            <person name="Karlsson E.K."/>
            <person name="Jaffe D.B."/>
            <person name="Kamal M."/>
            <person name="Clamp M."/>
            <person name="Chang J.L."/>
            <person name="Kulbokas E.J. III"/>
            <person name="Zody M.C."/>
            <person name="Mauceli E."/>
            <person name="Xie X."/>
            <person name="Breen M."/>
            <person name="Wayne R.K."/>
            <person name="Ostrander E.A."/>
            <person name="Ponting C.P."/>
            <person name="Galibert F."/>
            <person name="Smith D.R."/>
            <person name="DeJong P.J."/>
            <person name="Kirkness E."/>
            <person name="Alvarez P."/>
            <person name="Biagi T."/>
            <person name="Brockman W."/>
            <person name="Butler J."/>
            <person name="Chin C.W."/>
            <person name="Cook A."/>
            <person name="Cuff J."/>
            <person name="Daly M.J."/>
            <person name="DeCaprio D."/>
            <person name="Gnerre S."/>
            <person name="Grabherr M."/>
            <person name="Kellis M."/>
            <person name="Kleber M."/>
            <person name="Bardeleben C."/>
            <person name="Goodstadt L."/>
            <person name="Heger A."/>
            <person name="Hitte C."/>
            <person name="Kim L."/>
            <person name="Koepfli K.P."/>
            <person name="Parker H.G."/>
            <person name="Pollinger J.P."/>
            <person name="Searle S.M."/>
            <person name="Sutter N.B."/>
            <person name="Thomas R."/>
            <person name="Webber C."/>
            <person name="Baldwin J."/>
            <person name="Abebe A."/>
            <person name="Abouelleil A."/>
            <person name="Aftuck L."/>
            <person name="Ait-Zahra M."/>
            <person name="Aldredge T."/>
            <person name="Allen N."/>
            <person name="An P."/>
            <person name="Anderson S."/>
            <person name="Antoine C."/>
            <person name="Arachchi H."/>
            <person name="Aslam A."/>
            <person name="Ayotte L."/>
            <person name="Bachantsang P."/>
            <person name="Barry A."/>
            <person name="Bayul T."/>
            <person name="Benamara M."/>
            <person name="Berlin A."/>
            <person name="Bessette D."/>
            <person name="Blitshteyn B."/>
            <person name="Bloom T."/>
            <person name="Blye J."/>
            <person name="Boguslavskiy L."/>
            <person name="Bonnet C."/>
            <person name="Boukhgalter B."/>
            <person name="Brown A."/>
            <person name="Cahill P."/>
            <person name="Calixte N."/>
            <person name="Camarata J."/>
            <person name="Cheshatsang Y."/>
            <person name="Chu J."/>
            <person name="Citroen M."/>
            <person name="Collymore A."/>
            <person name="Cooke P."/>
            <person name="Dawoe T."/>
            <person name="Daza R."/>
            <person name="Decktor K."/>
            <person name="DeGray S."/>
            <person name="Dhargay N."/>
            <person name="Dooley K."/>
            <person name="Dooley K."/>
            <person name="Dorje P."/>
            <person name="Dorjee K."/>
            <person name="Dorris L."/>
            <person name="Duffey N."/>
            <person name="Dupes A."/>
            <person name="Egbiremolen O."/>
            <person name="Elong R."/>
            <person name="Falk J."/>
            <person name="Farina A."/>
            <person name="Faro S."/>
            <person name="Ferguson D."/>
            <person name="Ferreira P."/>
            <person name="Fisher S."/>
            <person name="FitzGerald M."/>
            <person name="Foley K."/>
            <person name="Foley C."/>
            <person name="Franke A."/>
            <person name="Friedrich D."/>
            <person name="Gage D."/>
            <person name="Garber M."/>
            <person name="Gearin G."/>
            <person name="Giannoukos G."/>
            <person name="Goode T."/>
            <person name="Goyette A."/>
            <person name="Graham J."/>
            <person name="Grandbois E."/>
            <person name="Gyaltsen K."/>
            <person name="Hafez N."/>
            <person name="Hagopian D."/>
            <person name="Hagos B."/>
            <person name="Hall J."/>
            <person name="Healy C."/>
            <person name="Hegarty R."/>
            <person name="Honan T."/>
            <person name="Horn A."/>
            <person name="Houde N."/>
            <person name="Hughes L."/>
            <person name="Hunnicutt L."/>
            <person name="Husby M."/>
            <person name="Jester B."/>
            <person name="Jones C."/>
            <person name="Kamat A."/>
            <person name="Kanga B."/>
            <person name="Kells C."/>
            <person name="Khazanovich D."/>
            <person name="Kieu A.C."/>
            <person name="Kisner P."/>
            <person name="Kumar M."/>
            <person name="Lance K."/>
            <person name="Landers T."/>
            <person name="Lara M."/>
            <person name="Lee W."/>
            <person name="Leger J.P."/>
            <person name="Lennon N."/>
            <person name="Leuper L."/>
            <person name="LeVine S."/>
            <person name="Liu J."/>
            <person name="Liu X."/>
            <person name="Lokyitsang Y."/>
            <person name="Lokyitsang T."/>
            <person name="Lui A."/>
            <person name="Macdonald J."/>
            <person name="Major J."/>
            <person name="Marabella R."/>
            <person name="Maru K."/>
            <person name="Matthews C."/>
            <person name="McDonough S."/>
            <person name="Mehta T."/>
            <person name="Meldrim J."/>
            <person name="Melnikov A."/>
            <person name="Meneus L."/>
            <person name="Mihalev A."/>
            <person name="Mihova T."/>
            <person name="Miller K."/>
            <person name="Mittelman R."/>
            <person name="Mlenga V."/>
            <person name="Mulrain L."/>
            <person name="Munson G."/>
            <person name="Navidi A."/>
            <person name="Naylor J."/>
            <person name="Nguyen T."/>
            <person name="Nguyen N."/>
            <person name="Nguyen C."/>
            <person name="Nguyen T."/>
            <person name="Nicol R."/>
            <person name="Norbu N."/>
            <person name="Norbu C."/>
            <person name="Novod N."/>
            <person name="Nyima T."/>
            <person name="Olandt P."/>
            <person name="O'Neill B."/>
            <person name="O'Neill K."/>
            <person name="Osman S."/>
            <person name="Oyono L."/>
            <person name="Patti C."/>
            <person name="Perrin D."/>
            <person name="Phunkhang P."/>
            <person name="Pierre F."/>
            <person name="Priest M."/>
            <person name="Rachupka A."/>
            <person name="Raghuraman S."/>
            <person name="Rameau R."/>
            <person name="Ray V."/>
            <person name="Raymond C."/>
            <person name="Rege F."/>
            <person name="Rise C."/>
            <person name="Rogers J."/>
            <person name="Rogov P."/>
            <person name="Sahalie J."/>
            <person name="Settipalli S."/>
            <person name="Sharpe T."/>
            <person name="Shea T."/>
            <person name="Sheehan M."/>
            <person name="Sherpa N."/>
            <person name="Shi J."/>
            <person name="Shih D."/>
            <person name="Sloan J."/>
            <person name="Smith C."/>
            <person name="Sparrow T."/>
            <person name="Stalker J."/>
            <person name="Stange-Thomann N."/>
            <person name="Stavropoulos S."/>
            <person name="Stone C."/>
            <person name="Stone S."/>
            <person name="Sykes S."/>
            <person name="Tchuinga P."/>
            <person name="Tenzing P."/>
            <person name="Tesfaye S."/>
            <person name="Thoulutsang D."/>
            <person name="Thoulutsang Y."/>
            <person name="Topham K."/>
            <person name="Topping I."/>
            <person name="Tsamla T."/>
            <person name="Vassiliev H."/>
            <person name="Venkataraman V."/>
            <person name="Vo A."/>
            <person name="Wangchuk T."/>
            <person name="Wangdi T."/>
            <person name="Weiand M."/>
            <person name="Wilkinson J."/>
            <person name="Wilson A."/>
            <person name="Yadav S."/>
            <person name="Yang S."/>
            <person name="Yang X."/>
            <person name="Young G."/>
            <person name="Yu Q."/>
            <person name="Zainoun J."/>
            <person name="Zembek L."/>
            <person name="Zimmer A."/>
            <person name="Lander E.S."/>
        </authorList>
    </citation>
    <scope>NUCLEOTIDE SEQUENCE [LARGE SCALE GENOMIC DNA]</scope>
    <source>
        <strain evidence="13">Boxer</strain>
    </source>
</reference>
<dbReference type="Gene3D" id="1.20.1070.10">
    <property type="entry name" value="Rhodopsin 7-helix transmembrane proteins"/>
    <property type="match status" value="1"/>
</dbReference>
<feature type="transmembrane region" description="Helical" evidence="11">
    <location>
        <begin position="291"/>
        <end position="312"/>
    </location>
</feature>
<dbReference type="OrthoDB" id="9606139at2759"/>
<dbReference type="AlphaFoldDB" id="A0A8C0R9J5"/>
<evidence type="ECO:0000256" key="11">
    <source>
        <dbReference type="RuleBase" id="RU364061"/>
    </source>
</evidence>
<feature type="transmembrane region" description="Helical" evidence="11">
    <location>
        <begin position="149"/>
        <end position="166"/>
    </location>
</feature>
<dbReference type="Ensembl" id="ENSCAFT00030000901.1">
    <property type="protein sequence ID" value="ENSCAFP00030000778.1"/>
    <property type="gene ID" value="ENSCAFG00030000547.1"/>
</dbReference>
<dbReference type="Ensembl" id="ENSCAFT00040003055.1">
    <property type="protein sequence ID" value="ENSCAFP00040002636.1"/>
    <property type="gene ID" value="ENSCAFG00040001598.1"/>
</dbReference>
<keyword evidence="5 11" id="KW-0812">Transmembrane</keyword>
<name>A0A8C0R9J5_CANLF</name>
<evidence type="ECO:0000256" key="7">
    <source>
        <dbReference type="ARBA" id="ARBA00023040"/>
    </source>
</evidence>
<sequence>MICFMKWSSEVLAMRQEHVMKSLLVSESFSGTFARRNGCCHNLKGDVLNERMACRDLTIEIIFLSQMTELWAISLFNSSLLYHYTSLYISRCKPRSTDLILRHLTVANSLVILSGGVPETMAALGLKYFNNYYACSIFLYVHRVARGMSIYSTCLLNVLQAIMIHPGNSRWAELKVKVPKYIGPSSILCWVLHMVVNMFFPIYMTGKWRNKNITKKRALGYCSASQYRAKITDLVYVIVTSFHNILCLGLMTLASSSMVFLLHRHRQRVQHIDRNKLPLRPSPESRATQSILVLVSTFVSFYSLSSIIYVYLALSDEYSWWLMTTAVLITAGFPTVSPFFLMSQDPSTSRLYCVCFGRNT</sequence>
<dbReference type="PANTHER" id="PTHR24062">
    <property type="entry name" value="VOMERONASAL TYPE-1 RECEPTOR"/>
    <property type="match status" value="1"/>
</dbReference>
<feature type="transmembrane region" description="Helical" evidence="11">
    <location>
        <begin position="318"/>
        <end position="341"/>
    </location>
</feature>
<keyword evidence="3 11" id="KW-1003">Cell membrane</keyword>
<dbReference type="Pfam" id="PF03402">
    <property type="entry name" value="V1R"/>
    <property type="match status" value="1"/>
</dbReference>
<dbReference type="GO" id="GO:0005886">
    <property type="term" value="C:plasma membrane"/>
    <property type="evidence" value="ECO:0007669"/>
    <property type="project" value="UniProtKB-SubCell"/>
</dbReference>
<keyword evidence="6 11" id="KW-1133">Transmembrane helix</keyword>
<dbReference type="Proteomes" id="UP000694429">
    <property type="component" value="Chromosome 1"/>
</dbReference>
<evidence type="ECO:0000313" key="15">
    <source>
        <dbReference type="Ensembl" id="ENSCAFP00040002636.1"/>
    </source>
</evidence>
<feature type="transmembrane region" description="Helical" evidence="11">
    <location>
        <begin position="187"/>
        <end position="204"/>
    </location>
</feature>
<keyword evidence="4 11" id="KW-0589">Pheromone response</keyword>
<dbReference type="Ensembl" id="ENSCAFT00000072366.2">
    <property type="protein sequence ID" value="ENSCAFP00000054657.1"/>
    <property type="gene ID" value="ENSCAFG00000044077.2"/>
</dbReference>
<proteinExistence type="inferred from homology"/>
<protein>
    <recommendedName>
        <fullName evidence="11">Vomeronasal type-1 receptor</fullName>
    </recommendedName>
</protein>
<keyword evidence="7 11" id="KW-0297">G-protein coupled receptor</keyword>
<evidence type="ECO:0000313" key="14">
    <source>
        <dbReference type="Ensembl" id="ENSCAFP00030000778.1"/>
    </source>
</evidence>
<keyword evidence="8 11" id="KW-0472">Membrane</keyword>
<accession>A0A8C0R9J5</accession>
<dbReference type="PRINTS" id="PR01534">
    <property type="entry name" value="VOMERONASL1R"/>
</dbReference>
<evidence type="ECO:0000256" key="6">
    <source>
        <dbReference type="ARBA" id="ARBA00022989"/>
    </source>
</evidence>
<evidence type="ECO:0000313" key="16">
    <source>
        <dbReference type="Proteomes" id="UP000002254"/>
    </source>
</evidence>
<reference evidence="14" key="4">
    <citation type="submission" date="2025-05" db="UniProtKB">
        <authorList>
            <consortium name="Ensembl"/>
        </authorList>
    </citation>
    <scope>IDENTIFICATION</scope>
</reference>
<dbReference type="Proteomes" id="UP000002254">
    <property type="component" value="Chromosome 1"/>
</dbReference>
<dbReference type="GO" id="GO:0019236">
    <property type="term" value="P:response to pheromone"/>
    <property type="evidence" value="ECO:0007669"/>
    <property type="project" value="UniProtKB-KW"/>
</dbReference>
<dbReference type="GO" id="GO:0016503">
    <property type="term" value="F:pheromone receptor activity"/>
    <property type="evidence" value="ECO:0007669"/>
    <property type="project" value="InterPro"/>
</dbReference>
<dbReference type="InterPro" id="IPR004072">
    <property type="entry name" value="Vmron_rcpt_1"/>
</dbReference>
<feature type="domain" description="G-protein coupled receptors family 1 profile" evidence="12">
    <location>
        <begin position="78"/>
        <end position="341"/>
    </location>
</feature>
<evidence type="ECO:0000256" key="8">
    <source>
        <dbReference type="ARBA" id="ARBA00023136"/>
    </source>
</evidence>
<dbReference type="GO" id="GO:0007606">
    <property type="term" value="P:sensory perception of chemical stimulus"/>
    <property type="evidence" value="ECO:0007669"/>
    <property type="project" value="UniProtKB-ARBA"/>
</dbReference>
<feature type="transmembrane region" description="Helical" evidence="11">
    <location>
        <begin position="70"/>
        <end position="89"/>
    </location>
</feature>
<evidence type="ECO:0000259" key="12">
    <source>
        <dbReference type="PROSITE" id="PS50262"/>
    </source>
</evidence>
<evidence type="ECO:0000256" key="1">
    <source>
        <dbReference type="ARBA" id="ARBA00004651"/>
    </source>
</evidence>
<evidence type="ECO:0000256" key="10">
    <source>
        <dbReference type="ARBA" id="ARBA00023224"/>
    </source>
</evidence>
<comment type="subcellular location">
    <subcellularLocation>
        <location evidence="1 11">Cell membrane</location>
        <topology evidence="1 11">Multi-pass membrane protein</topology>
    </subcellularLocation>
</comment>
<feature type="transmembrane region" description="Helical" evidence="11">
    <location>
        <begin position="234"/>
        <end position="262"/>
    </location>
</feature>
<evidence type="ECO:0000256" key="2">
    <source>
        <dbReference type="ARBA" id="ARBA00010663"/>
    </source>
</evidence>
<evidence type="ECO:0000256" key="9">
    <source>
        <dbReference type="ARBA" id="ARBA00023170"/>
    </source>
</evidence>
<dbReference type="InterPro" id="IPR017452">
    <property type="entry name" value="GPCR_Rhodpsn_7TM"/>
</dbReference>
<dbReference type="PROSITE" id="PS50262">
    <property type="entry name" value="G_PROTEIN_RECEP_F1_2"/>
    <property type="match status" value="1"/>
</dbReference>
<feature type="transmembrane region" description="Helical" evidence="11">
    <location>
        <begin position="110"/>
        <end position="129"/>
    </location>
</feature>
<keyword evidence="10 11" id="KW-0807">Transducer</keyword>
<evidence type="ECO:0000313" key="13">
    <source>
        <dbReference type="Ensembl" id="ENSCAFP00000054657.1"/>
    </source>
</evidence>
<reference evidence="15" key="2">
    <citation type="submission" date="2018-10" db="EMBL/GenBank/DDBJ databases">
        <title>De novo assembly of a Great Dane genome.</title>
        <authorList>
            <person name="Kidd J.M."/>
            <person name="Pendleton A.L."/>
            <person name="Shen F."/>
            <person name="Emery S."/>
        </authorList>
    </citation>
    <scope>NUCLEOTIDE SEQUENCE [LARGE SCALE GENOMIC DNA]</scope>
    <source>
        <strain evidence="15">Great Dane</strain>
    </source>
</reference>